<sequence length="59" mass="6629">MAGLAHWFVAVGFYTLLLTLVDAIGRLFQADWSLSLIGDWTPYIGYVEFLGTMTTVRDD</sequence>
<protein>
    <submittedName>
        <fullName evidence="1">Uncharacterized protein</fullName>
    </submittedName>
</protein>
<accession>A0ABY7PGP1</accession>
<dbReference type="Proteomes" id="UP001212326">
    <property type="component" value="Plasmid punmamed1"/>
</dbReference>
<dbReference type="RefSeq" id="WP_270086953.1">
    <property type="nucleotide sequence ID" value="NZ_CP115301.1"/>
</dbReference>
<keyword evidence="1" id="KW-0614">Plasmid</keyword>
<gene>
    <name evidence="1" type="ORF">O1G22_43395</name>
</gene>
<proteinExistence type="predicted"/>
<name>A0ABY7PGP1_9ACTN</name>
<keyword evidence="2" id="KW-1185">Reference proteome</keyword>
<dbReference type="EMBL" id="CP115301">
    <property type="protein sequence ID" value="WBO69788.1"/>
    <property type="molecule type" value="Genomic_DNA"/>
</dbReference>
<reference evidence="1 2" key="1">
    <citation type="submission" date="2022-12" db="EMBL/GenBank/DDBJ databases">
        <title>HUAS 2-6.</title>
        <authorList>
            <person name="Mo P."/>
        </authorList>
    </citation>
    <scope>NUCLEOTIDE SEQUENCE [LARGE SCALE GENOMIC DNA]</scope>
    <source>
        <strain evidence="1 2">HUAS 2-6</strain>
        <plasmid evidence="1 2">punmamed1</plasmid>
    </source>
</reference>
<evidence type="ECO:0000313" key="2">
    <source>
        <dbReference type="Proteomes" id="UP001212326"/>
    </source>
</evidence>
<geneLocation type="plasmid" evidence="1 2">
    <name>punmamed1</name>
</geneLocation>
<evidence type="ECO:0000313" key="1">
    <source>
        <dbReference type="EMBL" id="WBO69788.1"/>
    </source>
</evidence>
<organism evidence="1 2">
    <name type="scientific">Streptomyces camelliae</name>
    <dbReference type="NCBI Taxonomy" id="3004093"/>
    <lineage>
        <taxon>Bacteria</taxon>
        <taxon>Bacillati</taxon>
        <taxon>Actinomycetota</taxon>
        <taxon>Actinomycetes</taxon>
        <taxon>Kitasatosporales</taxon>
        <taxon>Streptomycetaceae</taxon>
        <taxon>Streptomyces</taxon>
    </lineage>
</organism>